<feature type="transmembrane region" description="Helical" evidence="6">
    <location>
        <begin position="824"/>
        <end position="843"/>
    </location>
</feature>
<keyword evidence="4 6" id="KW-1133">Transmembrane helix</keyword>
<feature type="transmembrane region" description="Helical" evidence="6">
    <location>
        <begin position="783"/>
        <end position="804"/>
    </location>
</feature>
<dbReference type="OMA" id="NQSGQAC"/>
<dbReference type="OrthoDB" id="8904098at2759"/>
<dbReference type="GO" id="GO:0022857">
    <property type="term" value="F:transmembrane transporter activity"/>
    <property type="evidence" value="ECO:0007669"/>
    <property type="project" value="InterPro"/>
</dbReference>
<evidence type="ECO:0000256" key="4">
    <source>
        <dbReference type="ARBA" id="ARBA00022989"/>
    </source>
</evidence>
<evidence type="ECO:0000256" key="2">
    <source>
        <dbReference type="ARBA" id="ARBA00005982"/>
    </source>
</evidence>
<feature type="transmembrane region" description="Helical" evidence="6">
    <location>
        <begin position="548"/>
        <end position="570"/>
    </location>
</feature>
<feature type="transmembrane region" description="Helical" evidence="6">
    <location>
        <begin position="662"/>
        <end position="683"/>
    </location>
</feature>
<feature type="transmembrane region" description="Helical" evidence="6">
    <location>
        <begin position="637"/>
        <end position="656"/>
    </location>
</feature>
<comment type="caution">
    <text evidence="7">The sequence shown here is derived from an EMBL/GenBank/DDBJ whole genome shotgun (WGS) entry which is preliminary data.</text>
</comment>
<keyword evidence="8" id="KW-1185">Reference proteome</keyword>
<dbReference type="Gene3D" id="1.20.1250.20">
    <property type="entry name" value="MFS general substrate transporter like domains"/>
    <property type="match status" value="3"/>
</dbReference>
<sequence length="1482" mass="163579">MHPCISNEAFERVASNGVLPNMIVYLMTYYNMSITKGTNIIFFWSAATNFMPILGAFLSDSYFGRFRMIGFGSIASLLGMIILWLTAMVPQVKPPPCNQSNYSCKSPTLPQLALLYSSFSIMSIGAGGIRSCSIAFGADQLDNRDNVKNKRILESFFNWYYTTAALSVLISVTGIVYIQEHMGWKVGFGVPSLLMLLSVLFFFLASPFYVKLKVNKNLVTGFAQVLVVAHKNRHFNLPSHHTSGSFLNKACIIGNPEEDLTPDGSASEPWSLCTVEQVEELKALIKVIPLWSTGIMISVCISQSSFPLLQAYTMDRHITSNFQTPAGSFGMFTIIAFMIWIVLYDGIILPLVEKFTGKPSRLGVKQRMGIGLLLSCISMAVSAIVESVRRRTAIQQGFLDDPLAVVDMSAMWLVLQNCLNGLAEAFNAVAQLEFFYSEFPKSMSSIALSLFALGAAVANLIASLLLSTIDDVTKKGGKESWVSINEAFEKVASFGLQPNMILYLMGDYQMDVRTGTNVLYIWTAATNFTPLLGAFLSDAYFGRFGSIGWGSIFSLLGMILLWLTTMIPQARPPPCNQSTNSCESPSPSQLVLLFSSFGLMSIGAGGIRSSSIAFGADQLDRRDNPENKRVLETFFSWYYVSASLSAVIAITVIVYIQEQMGWAVGFGVPVILMFLSALFFFLASPFYVKLKAKKSLFTGFAQVLVAAYKNRRLTFPPQNSDGWYHHTKGAKLVVPSEKIRFLNKACIIRNPEQDVNPDGSASDPWDLCTVEQVEELKALIKVIPLWSSGIMMFLCMGLTSFPVLQANSMDRHITLNFQIPAGSFGVFTIGTLTIWIAVYDRIILPLVKKVRGKPSCLGVKERMGIGLLLSCMAMALSAIVESVRRRTAIRQGFLDDAKAVVDMSAMWLVPQHCLNGVAEAFNAVGQTEFYYTQLPKSMSSIAAALLGVDQEDTSDFDPTEKSGEDEDLTRTLMPVERVRLRQGGRALNVVIALGSLSSFLGMTLLWLTAMIPEMKPPLCDQSTNICELATPAQLAILFSSFGLMSIGAGCIRPCSIAFGADQLDKKDKPDNEIVLQSFFNWYYASIGISTVLALTIIVYIQDQLGWEVGFGIPAILMVFSALMFLLGSSLYIKVKANKSLFTEFSQVLVVAFKNRSLAFPTNDSDGCYHYSQDSNIVSPTNNLRFLNKACILRNPERDLNPDMSASNPWSLCTVDQVESLKSLLRVIPMWSTGIMILVSMTQTSFSTLQANTMDRHITSMFQIPAGSFAVFTIVTLTIWVAIYDRTIIPLLAKYTGRLNGLSTKLRMGIGLLLSCLAMGIAAIVENIRRRIAIEQGLADNPSTVMNMSAMWLVPQYCLFGLAEAFNAIGQIEFYYSQFPKNMSSIAVALFILGMAVSSLVGSFLVNIVDGVTRTGGRESWLSSNLNKGHLDYYYLLITIWCLINFVYFLGCCWAYGPLENERIKVSNEVKELCNDYKELPSA</sequence>
<feature type="transmembrane region" description="Helical" evidence="6">
    <location>
        <begin position="1265"/>
        <end position="1284"/>
    </location>
</feature>
<evidence type="ECO:0000256" key="1">
    <source>
        <dbReference type="ARBA" id="ARBA00004141"/>
    </source>
</evidence>
<comment type="similarity">
    <text evidence="2">Belongs to the major facilitator superfamily. Proton-dependent oligopeptide transporter (POT/PTR) (TC 2.A.17) family.</text>
</comment>
<feature type="transmembrane region" description="Helical" evidence="6">
    <location>
        <begin position="159"/>
        <end position="178"/>
    </location>
</feature>
<name>A0A835D792_TETSI</name>
<feature type="transmembrane region" description="Helical" evidence="6">
    <location>
        <begin position="1081"/>
        <end position="1100"/>
    </location>
</feature>
<proteinExistence type="inferred from homology"/>
<organism evidence="7 8">
    <name type="scientific">Tetracentron sinense</name>
    <name type="common">Spur-leaf</name>
    <dbReference type="NCBI Taxonomy" id="13715"/>
    <lineage>
        <taxon>Eukaryota</taxon>
        <taxon>Viridiplantae</taxon>
        <taxon>Streptophyta</taxon>
        <taxon>Embryophyta</taxon>
        <taxon>Tracheophyta</taxon>
        <taxon>Spermatophyta</taxon>
        <taxon>Magnoliopsida</taxon>
        <taxon>Trochodendrales</taxon>
        <taxon>Trochodendraceae</taxon>
        <taxon>Tetracentron</taxon>
    </lineage>
</organism>
<evidence type="ECO:0000256" key="6">
    <source>
        <dbReference type="SAM" id="Phobius"/>
    </source>
</evidence>
<comment type="subcellular location">
    <subcellularLocation>
        <location evidence="1">Membrane</location>
        <topology evidence="1">Multi-pass membrane protein</topology>
    </subcellularLocation>
</comment>
<reference evidence="7 8" key="1">
    <citation type="submission" date="2020-04" db="EMBL/GenBank/DDBJ databases">
        <title>Plant Genome Project.</title>
        <authorList>
            <person name="Zhang R.-G."/>
        </authorList>
    </citation>
    <scope>NUCLEOTIDE SEQUENCE [LARGE SCALE GENOMIC DNA]</scope>
    <source>
        <strain evidence="7">YNK0</strain>
        <tissue evidence="7">Leaf</tissue>
    </source>
</reference>
<dbReference type="GO" id="GO:0016020">
    <property type="term" value="C:membrane"/>
    <property type="evidence" value="ECO:0007669"/>
    <property type="project" value="UniProtKB-SubCell"/>
</dbReference>
<feature type="transmembrane region" description="Helical" evidence="6">
    <location>
        <begin position="326"/>
        <end position="347"/>
    </location>
</feature>
<feature type="transmembrane region" description="Helical" evidence="6">
    <location>
        <begin position="518"/>
        <end position="536"/>
    </location>
</feature>
<feature type="transmembrane region" description="Helical" evidence="6">
    <location>
        <begin position="1432"/>
        <end position="1456"/>
    </location>
</feature>
<feature type="transmembrane region" description="Helical" evidence="6">
    <location>
        <begin position="1034"/>
        <end position="1060"/>
    </location>
</feature>
<dbReference type="FunFam" id="1.20.1250.20:FF:000062">
    <property type="entry name" value="Protein NRT1/ PTR FAMILY 1.2"/>
    <property type="match status" value="1"/>
</dbReference>
<evidence type="ECO:0000256" key="5">
    <source>
        <dbReference type="ARBA" id="ARBA00023136"/>
    </source>
</evidence>
<feature type="transmembrane region" description="Helical" evidence="6">
    <location>
        <begin position="1344"/>
        <end position="1365"/>
    </location>
</feature>
<dbReference type="SUPFAM" id="SSF103473">
    <property type="entry name" value="MFS general substrate transporter"/>
    <property type="match status" value="3"/>
</dbReference>
<evidence type="ECO:0000313" key="8">
    <source>
        <dbReference type="Proteomes" id="UP000655225"/>
    </source>
</evidence>
<dbReference type="PANTHER" id="PTHR11654">
    <property type="entry name" value="OLIGOPEPTIDE TRANSPORTER-RELATED"/>
    <property type="match status" value="1"/>
</dbReference>
<feature type="transmembrane region" description="Helical" evidence="6">
    <location>
        <begin position="190"/>
        <end position="210"/>
    </location>
</feature>
<accession>A0A835D792</accession>
<feature type="transmembrane region" description="Helical" evidence="6">
    <location>
        <begin position="1385"/>
        <end position="1408"/>
    </location>
</feature>
<protein>
    <submittedName>
        <fullName evidence="7">Uncharacterized protein</fullName>
    </submittedName>
</protein>
<feature type="transmembrane region" description="Helical" evidence="6">
    <location>
        <begin position="590"/>
        <end position="616"/>
    </location>
</feature>
<dbReference type="EMBL" id="JABCRI010000015">
    <property type="protein sequence ID" value="KAF8393393.1"/>
    <property type="molecule type" value="Genomic_DNA"/>
</dbReference>
<keyword evidence="5 6" id="KW-0472">Membrane</keyword>
<feature type="transmembrane region" description="Helical" evidence="6">
    <location>
        <begin position="112"/>
        <end position="138"/>
    </location>
</feature>
<feature type="transmembrane region" description="Helical" evidence="6">
    <location>
        <begin position="1112"/>
        <end position="1132"/>
    </location>
</feature>
<dbReference type="Proteomes" id="UP000655225">
    <property type="component" value="Unassembled WGS sequence"/>
</dbReference>
<dbReference type="InterPro" id="IPR000109">
    <property type="entry name" value="POT_fam"/>
</dbReference>
<feature type="transmembrane region" description="Helical" evidence="6">
    <location>
        <begin position="368"/>
        <end position="385"/>
    </location>
</feature>
<feature type="transmembrane region" description="Helical" evidence="6">
    <location>
        <begin position="446"/>
        <end position="466"/>
    </location>
</feature>
<feature type="transmembrane region" description="Helical" evidence="6">
    <location>
        <begin position="1305"/>
        <end position="1324"/>
    </location>
</feature>
<feature type="transmembrane region" description="Helical" evidence="6">
    <location>
        <begin position="70"/>
        <end position="92"/>
    </location>
</feature>
<gene>
    <name evidence="7" type="ORF">HHK36_021636</name>
</gene>
<feature type="transmembrane region" description="Helical" evidence="6">
    <location>
        <begin position="40"/>
        <end position="58"/>
    </location>
</feature>
<evidence type="ECO:0000313" key="7">
    <source>
        <dbReference type="EMBL" id="KAF8393393.1"/>
    </source>
</evidence>
<feature type="transmembrane region" description="Helical" evidence="6">
    <location>
        <begin position="986"/>
        <end position="1007"/>
    </location>
</feature>
<dbReference type="CDD" id="cd17416">
    <property type="entry name" value="MFS_NPF1_2"/>
    <property type="match status" value="1"/>
</dbReference>
<keyword evidence="3 6" id="KW-0812">Transmembrane</keyword>
<dbReference type="Pfam" id="PF00854">
    <property type="entry name" value="PTR2"/>
    <property type="match status" value="3"/>
</dbReference>
<evidence type="ECO:0000256" key="3">
    <source>
        <dbReference type="ARBA" id="ARBA00022692"/>
    </source>
</evidence>
<dbReference type="InterPro" id="IPR036259">
    <property type="entry name" value="MFS_trans_sf"/>
</dbReference>